<dbReference type="EMBL" id="JARBHB010000002">
    <property type="protein sequence ID" value="KAJ8891770.1"/>
    <property type="molecule type" value="Genomic_DNA"/>
</dbReference>
<gene>
    <name evidence="2" type="ORF">PR048_004323</name>
</gene>
<sequence>MNPNHLSPPLYFIEFHPIQAGGARSTQILVTHTTCRGRGGIVVRPVASHQGETGSMPGGVAPAISPVSPAPFIPTLLHTHLASPSSARKTDIYIDVYKRGPLALNTAAHIPSPHTAWAGVASVQTTLATPAHALAAPRESWNRTTTRRPANLDSPSRLVVGPNGRGGATVSRCFNPQGTCDRDLTIPTARCAERSCCDTKPTSFNIIVQLFSLPTGQFNSSYAFTCPLQPRQTGFYSRQHPSQIFASGNRARPGFLGGLPFPPLFQTHSPRFALIGSQDLVPYRVCCMMGGRKDPRGALIGSRLQGRILLLPQSAEFAAKSFRQLSRGVSVKTMSREPMKVWSNARMQRRGKTGDPRENPSTSGIVRHDSHTRKPGTFGQSGNPGPAGGAVLGGAQSPGEWREKQRARHVKREWGGGEGGRKRKLAGLRLHTALLAHIVAADVTHTPRADPTVLPEFGYPRDEVPKPGSEEKEGVGGRGFRVLLINIPRVWTTSAAEASSQAQTRQACTQPASAGALQQVCGVVLKRGDRTREAGKKVSRGWSATDWPRGCGSRPTTSRSQVRGRRGRPSACRTRPRPARSPTLPPNAPPRRNNEADPISLVAHSTANLRVPHNTELCAFLPTRLAKTARGLDFRSRTGAGKRNTAKARKASRAQPRPCGNGGTDQQRVCKPSNQWALRTQQTNSRGRRDTVRRPSSWPFTHESTLNRTTVLNSSSCTPQKSHLFALEAASARMRQEDAGTPAARVFSEVTTAQRQDATPSTRLVPRPSHNQSPSGQIHVTETATPPRSPVYSFTLRHDHESNHERWEMRGCDVTG</sequence>
<feature type="compositionally biased region" description="Basic and acidic residues" evidence="1">
    <location>
        <begin position="459"/>
        <end position="475"/>
    </location>
</feature>
<name>A0ABQ9I558_9NEOP</name>
<feature type="compositionally biased region" description="Polar residues" evidence="1">
    <location>
        <begin position="664"/>
        <end position="685"/>
    </location>
</feature>
<evidence type="ECO:0000313" key="3">
    <source>
        <dbReference type="Proteomes" id="UP001159363"/>
    </source>
</evidence>
<feature type="region of interest" description="Disordered" evidence="1">
    <location>
        <begin position="530"/>
        <end position="596"/>
    </location>
</feature>
<protein>
    <submittedName>
        <fullName evidence="2">Uncharacterized protein</fullName>
    </submittedName>
</protein>
<feature type="compositionally biased region" description="Polar residues" evidence="1">
    <location>
        <begin position="769"/>
        <end position="786"/>
    </location>
</feature>
<comment type="caution">
    <text evidence="2">The sequence shown here is derived from an EMBL/GenBank/DDBJ whole genome shotgun (WGS) entry which is preliminary data.</text>
</comment>
<feature type="region of interest" description="Disordered" evidence="1">
    <location>
        <begin position="345"/>
        <end position="421"/>
    </location>
</feature>
<reference evidence="2 3" key="1">
    <citation type="submission" date="2023-02" db="EMBL/GenBank/DDBJ databases">
        <title>LHISI_Scaffold_Assembly.</title>
        <authorList>
            <person name="Stuart O.P."/>
            <person name="Cleave R."/>
            <person name="Magrath M.J.L."/>
            <person name="Mikheyev A.S."/>
        </authorList>
    </citation>
    <scope>NUCLEOTIDE SEQUENCE [LARGE SCALE GENOMIC DNA]</scope>
    <source>
        <strain evidence="2">Daus_M_001</strain>
        <tissue evidence="2">Leg muscle</tissue>
    </source>
</reference>
<evidence type="ECO:0000256" key="1">
    <source>
        <dbReference type="SAM" id="MobiDB-lite"/>
    </source>
</evidence>
<dbReference type="Proteomes" id="UP001159363">
    <property type="component" value="Chromosome 2"/>
</dbReference>
<feature type="region of interest" description="Disordered" evidence="1">
    <location>
        <begin position="635"/>
        <end position="701"/>
    </location>
</feature>
<feature type="compositionally biased region" description="Basic residues" evidence="1">
    <location>
        <begin position="562"/>
        <end position="578"/>
    </location>
</feature>
<organism evidence="2 3">
    <name type="scientific">Dryococelus australis</name>
    <dbReference type="NCBI Taxonomy" id="614101"/>
    <lineage>
        <taxon>Eukaryota</taxon>
        <taxon>Metazoa</taxon>
        <taxon>Ecdysozoa</taxon>
        <taxon>Arthropoda</taxon>
        <taxon>Hexapoda</taxon>
        <taxon>Insecta</taxon>
        <taxon>Pterygota</taxon>
        <taxon>Neoptera</taxon>
        <taxon>Polyneoptera</taxon>
        <taxon>Phasmatodea</taxon>
        <taxon>Verophasmatodea</taxon>
        <taxon>Anareolatae</taxon>
        <taxon>Phasmatidae</taxon>
        <taxon>Eurycanthinae</taxon>
        <taxon>Dryococelus</taxon>
    </lineage>
</organism>
<feature type="region of interest" description="Disordered" evidence="1">
    <location>
        <begin position="137"/>
        <end position="161"/>
    </location>
</feature>
<accession>A0ABQ9I558</accession>
<feature type="compositionally biased region" description="Polar residues" evidence="1">
    <location>
        <begin position="752"/>
        <end position="762"/>
    </location>
</feature>
<feature type="region of interest" description="Disordered" evidence="1">
    <location>
        <begin position="451"/>
        <end position="475"/>
    </location>
</feature>
<keyword evidence="3" id="KW-1185">Reference proteome</keyword>
<proteinExistence type="predicted"/>
<feature type="region of interest" description="Disordered" evidence="1">
    <location>
        <begin position="752"/>
        <end position="789"/>
    </location>
</feature>
<evidence type="ECO:0000313" key="2">
    <source>
        <dbReference type="EMBL" id="KAJ8891770.1"/>
    </source>
</evidence>